<keyword evidence="3" id="KW-0732">Signal</keyword>
<dbReference type="AlphaFoldDB" id="A0A1B6GSD5"/>
<evidence type="ECO:0000256" key="3">
    <source>
        <dbReference type="SAM" id="SignalP"/>
    </source>
</evidence>
<protein>
    <submittedName>
        <fullName evidence="4">Uncharacterized protein</fullName>
    </submittedName>
</protein>
<feature type="signal peptide" evidence="3">
    <location>
        <begin position="1"/>
        <end position="16"/>
    </location>
</feature>
<gene>
    <name evidence="4" type="ORF">g.20044</name>
</gene>
<dbReference type="InterPro" id="IPR000618">
    <property type="entry name" value="Insect_cuticle"/>
</dbReference>
<dbReference type="EMBL" id="GECZ01004432">
    <property type="protein sequence ID" value="JAS65337.1"/>
    <property type="molecule type" value="Transcribed_RNA"/>
</dbReference>
<proteinExistence type="predicted"/>
<reference evidence="4" key="1">
    <citation type="submission" date="2015-11" db="EMBL/GenBank/DDBJ databases">
        <title>De novo transcriptome assembly of four potential Pierce s Disease insect vectors from Arizona vineyards.</title>
        <authorList>
            <person name="Tassone E.E."/>
        </authorList>
    </citation>
    <scope>NUCLEOTIDE SEQUENCE</scope>
</reference>
<dbReference type="InterPro" id="IPR031311">
    <property type="entry name" value="CHIT_BIND_RR_consensus"/>
</dbReference>
<evidence type="ECO:0000256" key="1">
    <source>
        <dbReference type="ARBA" id="ARBA00022460"/>
    </source>
</evidence>
<dbReference type="Pfam" id="PF00379">
    <property type="entry name" value="Chitin_bind_4"/>
    <property type="match status" value="1"/>
</dbReference>
<name>A0A1B6GSD5_9HEMI</name>
<dbReference type="GO" id="GO:0042302">
    <property type="term" value="F:structural constituent of cuticle"/>
    <property type="evidence" value="ECO:0007669"/>
    <property type="project" value="UniProtKB-UniRule"/>
</dbReference>
<keyword evidence="1 2" id="KW-0193">Cuticle</keyword>
<evidence type="ECO:0000256" key="2">
    <source>
        <dbReference type="PROSITE-ProRule" id="PRU00497"/>
    </source>
</evidence>
<feature type="chain" id="PRO_5008583800" evidence="3">
    <location>
        <begin position="17"/>
        <end position="196"/>
    </location>
</feature>
<sequence>MNCVVVLAALIGTALAAPQVALKPAPYQAYQPLQYSNPFNAQYSPARVSYKPVPYAAAIPAAPVYKPVQGYASPAYVKPAQPYAAPAYNYNPQVAYNPQYSSAYGRPIAIVRQSQDDNFDGSFSYDFEAENGISSQASGYLKNPGTEVESQVIQGQFAYTSPDGTPIVTRYYADETGFHAEGSHIPAAPSDPYRTA</sequence>
<evidence type="ECO:0000313" key="4">
    <source>
        <dbReference type="EMBL" id="JAS65337.1"/>
    </source>
</evidence>
<dbReference type="PROSITE" id="PS00233">
    <property type="entry name" value="CHIT_BIND_RR_1"/>
    <property type="match status" value="1"/>
</dbReference>
<dbReference type="PRINTS" id="PR00947">
    <property type="entry name" value="CUTICLE"/>
</dbReference>
<accession>A0A1B6GSD5</accession>
<organism evidence="4">
    <name type="scientific">Cuerna arida</name>
    <dbReference type="NCBI Taxonomy" id="1464854"/>
    <lineage>
        <taxon>Eukaryota</taxon>
        <taxon>Metazoa</taxon>
        <taxon>Ecdysozoa</taxon>
        <taxon>Arthropoda</taxon>
        <taxon>Hexapoda</taxon>
        <taxon>Insecta</taxon>
        <taxon>Pterygota</taxon>
        <taxon>Neoptera</taxon>
        <taxon>Paraneoptera</taxon>
        <taxon>Hemiptera</taxon>
        <taxon>Auchenorrhyncha</taxon>
        <taxon>Membracoidea</taxon>
        <taxon>Cicadellidae</taxon>
        <taxon>Cicadellinae</taxon>
        <taxon>Proconiini</taxon>
        <taxon>Cuerna</taxon>
    </lineage>
</organism>
<dbReference type="PROSITE" id="PS51155">
    <property type="entry name" value="CHIT_BIND_RR_2"/>
    <property type="match status" value="1"/>
</dbReference>